<feature type="domain" description="Sublancin immunity protein SunI-like PH" evidence="1">
    <location>
        <begin position="3"/>
        <end position="81"/>
    </location>
</feature>
<dbReference type="RefSeq" id="WP_000658336.1">
    <property type="nucleotide sequence ID" value="NZ_JAWQCK010000010.1"/>
</dbReference>
<dbReference type="EMBL" id="JAWQCK010000010">
    <property type="protein sequence ID" value="MDW9213833.1"/>
    <property type="molecule type" value="Genomic_DNA"/>
</dbReference>
<evidence type="ECO:0000259" key="1">
    <source>
        <dbReference type="Pfam" id="PF23491"/>
    </source>
</evidence>
<gene>
    <name evidence="2" type="ORF">BTTOUR_34375</name>
</gene>
<comment type="caution">
    <text evidence="2">The sequence shown here is derived from an EMBL/GenBank/DDBJ whole genome shotgun (WGS) entry which is preliminary data.</text>
</comment>
<dbReference type="Proteomes" id="UP001272716">
    <property type="component" value="Unassembled WGS sequence"/>
</dbReference>
<organism evidence="2 3">
    <name type="scientific">Bacillus thuringiensis serovar toumanoffi</name>
    <dbReference type="NCBI Taxonomy" id="180862"/>
    <lineage>
        <taxon>Bacteria</taxon>
        <taxon>Bacillati</taxon>
        <taxon>Bacillota</taxon>
        <taxon>Bacilli</taxon>
        <taxon>Bacillales</taxon>
        <taxon>Bacillaceae</taxon>
        <taxon>Bacillus</taxon>
        <taxon>Bacillus cereus group</taxon>
    </lineage>
</organism>
<accession>A0ABD5I9X4</accession>
<dbReference type="AlphaFoldDB" id="A0ABD5I9X4"/>
<dbReference type="InterPro" id="IPR055365">
    <property type="entry name" value="PH_SunI-like"/>
</dbReference>
<evidence type="ECO:0000313" key="2">
    <source>
        <dbReference type="EMBL" id="MDW9213833.1"/>
    </source>
</evidence>
<proteinExistence type="predicted"/>
<evidence type="ECO:0000313" key="3">
    <source>
        <dbReference type="Proteomes" id="UP001272716"/>
    </source>
</evidence>
<name>A0ABD5I9X4_BACTU</name>
<dbReference type="Pfam" id="PF23491">
    <property type="entry name" value="bPH_8"/>
    <property type="match status" value="1"/>
</dbReference>
<protein>
    <submittedName>
        <fullName evidence="2">Cytosolic protein</fullName>
    </submittedName>
</protein>
<reference evidence="2 3" key="1">
    <citation type="submission" date="2023-10" db="EMBL/GenBank/DDBJ databases">
        <title>Draft Genome Sequence of Bacillus thuringiensis serovar. toumanoffi 4059: Identification of a Novel Cry Protein Candidate.</title>
        <authorList>
            <person name="Murdoch R.W."/>
            <person name="Gemler B."/>
            <person name="Heater B.S."/>
        </authorList>
    </citation>
    <scope>NUCLEOTIDE SEQUENCE [LARGE SCALE GENOMIC DNA]</scope>
    <source>
        <strain evidence="2 3">4059</strain>
    </source>
</reference>
<sequence>MKEIEIIKSIEKITITWQGATINIPLKDIIEVNKNNTLKNTDKAVEIGNKFKNSEAIFIRTKKLNYILFTTNKLTLLNEIKFKL</sequence>